<dbReference type="GO" id="GO:1990573">
    <property type="term" value="P:potassium ion import across plasma membrane"/>
    <property type="evidence" value="ECO:0007669"/>
    <property type="project" value="TreeGrafter"/>
</dbReference>
<gene>
    <name evidence="15" type="ORF">SAMN05444359_13432</name>
</gene>
<keyword evidence="10 15" id="KW-0407">Ion channel</keyword>
<dbReference type="GO" id="GO:0034765">
    <property type="term" value="P:regulation of monoatomic ion transmembrane transport"/>
    <property type="evidence" value="ECO:0007669"/>
    <property type="project" value="TreeGrafter"/>
</dbReference>
<dbReference type="GO" id="GO:0005886">
    <property type="term" value="C:plasma membrane"/>
    <property type="evidence" value="ECO:0007669"/>
    <property type="project" value="TreeGrafter"/>
</dbReference>
<evidence type="ECO:0000256" key="1">
    <source>
        <dbReference type="ARBA" id="ARBA00004141"/>
    </source>
</evidence>
<feature type="domain" description="Potassium channel" evidence="13">
    <location>
        <begin position="114"/>
        <end position="187"/>
    </location>
</feature>
<feature type="domain" description="Inward rectifier potassium channel C-terminal" evidence="14">
    <location>
        <begin position="197"/>
        <end position="331"/>
    </location>
</feature>
<keyword evidence="16" id="KW-1185">Reference proteome</keyword>
<comment type="subcellular location">
    <subcellularLocation>
        <location evidence="1">Membrane</location>
        <topology evidence="1">Multi-pass membrane protein</topology>
    </subcellularLocation>
</comment>
<dbReference type="Pfam" id="PF07885">
    <property type="entry name" value="Ion_trans_2"/>
    <property type="match status" value="1"/>
</dbReference>
<dbReference type="PANTHER" id="PTHR11767">
    <property type="entry name" value="INWARD RECTIFIER POTASSIUM CHANNEL"/>
    <property type="match status" value="1"/>
</dbReference>
<dbReference type="PANTHER" id="PTHR11767:SF102">
    <property type="entry name" value="INWARDLY RECTIFYING POTASSIUM CHANNEL 1, ISOFORM F"/>
    <property type="match status" value="1"/>
</dbReference>
<evidence type="ECO:0000256" key="12">
    <source>
        <dbReference type="SAM" id="Phobius"/>
    </source>
</evidence>
<dbReference type="AlphaFoldDB" id="A0A1H9N7H2"/>
<keyword evidence="4 12" id="KW-0812">Transmembrane</keyword>
<dbReference type="OrthoDB" id="9813518at2"/>
<keyword evidence="6" id="KW-0630">Potassium</keyword>
<name>A0A1H9N7H2_9BACT</name>
<dbReference type="InterPro" id="IPR014756">
    <property type="entry name" value="Ig_E-set"/>
</dbReference>
<dbReference type="Proteomes" id="UP000199021">
    <property type="component" value="Unassembled WGS sequence"/>
</dbReference>
<dbReference type="SUPFAM" id="SSF81324">
    <property type="entry name" value="Voltage-gated potassium channels"/>
    <property type="match status" value="1"/>
</dbReference>
<dbReference type="Pfam" id="PF17655">
    <property type="entry name" value="IRK_C"/>
    <property type="match status" value="1"/>
</dbReference>
<dbReference type="InterPro" id="IPR013099">
    <property type="entry name" value="K_chnl_dom"/>
</dbReference>
<dbReference type="InterPro" id="IPR013518">
    <property type="entry name" value="K_chnl_inward-rec_Kir_cyto"/>
</dbReference>
<evidence type="ECO:0000256" key="2">
    <source>
        <dbReference type="ARBA" id="ARBA00022448"/>
    </source>
</evidence>
<dbReference type="GO" id="GO:0034702">
    <property type="term" value="C:monoatomic ion channel complex"/>
    <property type="evidence" value="ECO:0007669"/>
    <property type="project" value="UniProtKB-KW"/>
</dbReference>
<evidence type="ECO:0000256" key="11">
    <source>
        <dbReference type="SAM" id="MobiDB-lite"/>
    </source>
</evidence>
<sequence length="346" mass="39294">MVARETFFEEGLGSGPKRPLATTSPPRRYPSMNLRNLRQRFTGTPDSGTANDLGLGNKIARQPGTRLINDDGSFNVVRRGRSIFTPYQSLVEMSWPMFLLFSLLTYVVVNLFFAAGFLIIGTDSLSGIPQETSFWHRAVSSFFFSIQTFTTVGYGDMAPVGMAAHALASFVALFGWIALAIVTGLFYARFARPQRLILFSEHAIIAPYAEDGQSLQFRIANKRDSHLINVSARVVLTWLENGQRLFAPLELERDNVALFPLNWTVVHPITDESPMADWSESDYCSRHSELLITIDGYDETFAKNVHINNSYLHNEIIWDARFEPMYFEREKTTELHLDRIGRYTKQ</sequence>
<keyword evidence="5" id="KW-0851">Voltage-gated channel</keyword>
<dbReference type="EMBL" id="FOFB01000034">
    <property type="protein sequence ID" value="SER31751.1"/>
    <property type="molecule type" value="Genomic_DNA"/>
</dbReference>
<feature type="region of interest" description="Disordered" evidence="11">
    <location>
        <begin position="1"/>
        <end position="29"/>
    </location>
</feature>
<protein>
    <submittedName>
        <fullName evidence="15">Inward rectifier potassium channel</fullName>
    </submittedName>
</protein>
<keyword evidence="9 12" id="KW-0472">Membrane</keyword>
<organism evidence="15 16">
    <name type="scientific">Neolewinella agarilytica</name>
    <dbReference type="NCBI Taxonomy" id="478744"/>
    <lineage>
        <taxon>Bacteria</taxon>
        <taxon>Pseudomonadati</taxon>
        <taxon>Bacteroidota</taxon>
        <taxon>Saprospiria</taxon>
        <taxon>Saprospirales</taxon>
        <taxon>Lewinellaceae</taxon>
        <taxon>Neolewinella</taxon>
    </lineage>
</organism>
<proteinExistence type="predicted"/>
<accession>A0A1H9N7H2</accession>
<keyword evidence="8" id="KW-0406">Ion transport</keyword>
<keyword evidence="2" id="KW-0813">Transport</keyword>
<dbReference type="GO" id="GO:0005242">
    <property type="term" value="F:inward rectifier potassium channel activity"/>
    <property type="evidence" value="ECO:0007669"/>
    <property type="project" value="InterPro"/>
</dbReference>
<dbReference type="Gene3D" id="1.10.287.70">
    <property type="match status" value="1"/>
</dbReference>
<dbReference type="PRINTS" id="PR01320">
    <property type="entry name" value="KIRCHANNEL"/>
</dbReference>
<dbReference type="SUPFAM" id="SSF81296">
    <property type="entry name" value="E set domains"/>
    <property type="match status" value="1"/>
</dbReference>
<evidence type="ECO:0000256" key="3">
    <source>
        <dbReference type="ARBA" id="ARBA00022538"/>
    </source>
</evidence>
<dbReference type="Gene3D" id="2.60.40.1400">
    <property type="entry name" value="G protein-activated inward rectifier potassium channel 1"/>
    <property type="match status" value="1"/>
</dbReference>
<evidence type="ECO:0000256" key="5">
    <source>
        <dbReference type="ARBA" id="ARBA00022882"/>
    </source>
</evidence>
<evidence type="ECO:0000256" key="4">
    <source>
        <dbReference type="ARBA" id="ARBA00022692"/>
    </source>
</evidence>
<evidence type="ECO:0000259" key="13">
    <source>
        <dbReference type="Pfam" id="PF07885"/>
    </source>
</evidence>
<dbReference type="InterPro" id="IPR041647">
    <property type="entry name" value="IRK_C"/>
</dbReference>
<feature type="transmembrane region" description="Helical" evidence="12">
    <location>
        <begin position="97"/>
        <end position="122"/>
    </location>
</feature>
<dbReference type="InterPro" id="IPR016449">
    <property type="entry name" value="K_chnl_inward-rec_Kir"/>
</dbReference>
<evidence type="ECO:0000313" key="16">
    <source>
        <dbReference type="Proteomes" id="UP000199021"/>
    </source>
</evidence>
<feature type="transmembrane region" description="Helical" evidence="12">
    <location>
        <begin position="166"/>
        <end position="188"/>
    </location>
</feature>
<keyword evidence="3" id="KW-0633">Potassium transport</keyword>
<evidence type="ECO:0000256" key="7">
    <source>
        <dbReference type="ARBA" id="ARBA00022989"/>
    </source>
</evidence>
<dbReference type="InParanoid" id="A0A1H9N7H2"/>
<evidence type="ECO:0000256" key="8">
    <source>
        <dbReference type="ARBA" id="ARBA00023065"/>
    </source>
</evidence>
<evidence type="ECO:0000256" key="10">
    <source>
        <dbReference type="ARBA" id="ARBA00023303"/>
    </source>
</evidence>
<reference evidence="16" key="1">
    <citation type="submission" date="2016-10" db="EMBL/GenBank/DDBJ databases">
        <authorList>
            <person name="Varghese N."/>
            <person name="Submissions S."/>
        </authorList>
    </citation>
    <scope>NUCLEOTIDE SEQUENCE [LARGE SCALE GENOMIC DNA]</scope>
    <source>
        <strain evidence="16">DSM 24740</strain>
    </source>
</reference>
<evidence type="ECO:0000313" key="15">
    <source>
        <dbReference type="EMBL" id="SER31751.1"/>
    </source>
</evidence>
<evidence type="ECO:0000256" key="9">
    <source>
        <dbReference type="ARBA" id="ARBA00023136"/>
    </source>
</evidence>
<evidence type="ECO:0000256" key="6">
    <source>
        <dbReference type="ARBA" id="ARBA00022958"/>
    </source>
</evidence>
<keyword evidence="7 12" id="KW-1133">Transmembrane helix</keyword>
<evidence type="ECO:0000259" key="14">
    <source>
        <dbReference type="Pfam" id="PF17655"/>
    </source>
</evidence>